<accession>A0ACC2GYG0</accession>
<organism evidence="1 2">
    <name type="scientific">Dallia pectoralis</name>
    <name type="common">Alaska blackfish</name>
    <dbReference type="NCBI Taxonomy" id="75939"/>
    <lineage>
        <taxon>Eukaryota</taxon>
        <taxon>Metazoa</taxon>
        <taxon>Chordata</taxon>
        <taxon>Craniata</taxon>
        <taxon>Vertebrata</taxon>
        <taxon>Euteleostomi</taxon>
        <taxon>Actinopterygii</taxon>
        <taxon>Neopterygii</taxon>
        <taxon>Teleostei</taxon>
        <taxon>Protacanthopterygii</taxon>
        <taxon>Esociformes</taxon>
        <taxon>Umbridae</taxon>
        <taxon>Dallia</taxon>
    </lineage>
</organism>
<name>A0ACC2GYG0_DALPE</name>
<keyword evidence="2" id="KW-1185">Reference proteome</keyword>
<dbReference type="EMBL" id="CM055734">
    <property type="protein sequence ID" value="KAJ8008701.1"/>
    <property type="molecule type" value="Genomic_DNA"/>
</dbReference>
<sequence length="1005" mass="109281">MSEQLQPGSLINSKQEVFNEAHPYIGAPDDILQLRAIKSSFTGLRVREYRYRINVKQIDKAHPCISWWEPMEPSNDVALDIIITNVVAVFRTRCHLNLRTIALEGVNVIYKPEYGKILMKLRKPRITASIWSSGKIICTGATSEEEAKQGARRLARTLQKLGFKVRFADFKVVNVLAVCSMPFAIRLIDFTKNNRPIASYEPELHPAATYRIKTLKATVQVFSTGSLTVTGPNVQTVATAVEHIYPLLKSNGQLPSSYRLVTCCYGDRHARLMNSHATMSPTAPVAMETLGMTSDLSAKSFQHGTLGHYTPLKAAPPNGTGCTWLVSLAAVAASLSGLMMGYELGLTSSVLLQIRGALSLSCREQELLVGSLLLGCLAGCLAGGWGLDRYGRRWAMLLSGGLVVGGTALLLLPASLTTLSLGRAVVGMGVALSGTAACLYIAEIAPRERRGLLVTLYELMVVVGVLLGFGCSYAFSTFPHGWRYTFGLVLPPTVLQAAALLLLPPSPRFLVARGDSERARAVLTLLRGVAGSEAVEEELRDIQAGLKEEAEHGFWELFSDKANLRWRLLTGVALVFLQQATGQPNVLSYASPLLRSMGFHSDAAATLASTGFGVVKVAGTVPAVLLVDRFGPRRFLCVGAVAMAMSLVTLGAVTFQSHTHLTSLCQSHAGTNSNTTHSGLDNGSIKLTTPFSVVDQWSSNDLSTTTSRLNSDSFKSTPLFPDENQWNASDSVKAVLSNREGAGIGSRVRSQDYMKVPPTLKWISLISLLVYVAAFSFSLGPMVYVVLSEIFPTGIRGKAVSVVSSVNWATNLLVSMTFLSITERIGVPNIMFLYAIMSFVLLVFVIFFIPETRGRTLEQISKELAKKKQLKLNPRKASAASLILALMRDESGEQPTEEETGSSVNSGSKTEAVDWTHSEPIRTQKTSETINNNMFVYSPAHKASRKAPLPNTTSQLFCHTAACGEPLERETKVCEYDVTLRVQQNVLRLQVSVNKMTGSEFRKVG</sequence>
<comment type="caution">
    <text evidence="1">The sequence shown here is derived from an EMBL/GenBank/DDBJ whole genome shotgun (WGS) entry which is preliminary data.</text>
</comment>
<proteinExistence type="predicted"/>
<dbReference type="Proteomes" id="UP001157502">
    <property type="component" value="Chromosome 7"/>
</dbReference>
<evidence type="ECO:0000313" key="1">
    <source>
        <dbReference type="EMBL" id="KAJ8008701.1"/>
    </source>
</evidence>
<gene>
    <name evidence="1" type="ORF">DPEC_G00081140</name>
</gene>
<evidence type="ECO:0000313" key="2">
    <source>
        <dbReference type="Proteomes" id="UP001157502"/>
    </source>
</evidence>
<reference evidence="1" key="1">
    <citation type="submission" date="2021-05" db="EMBL/GenBank/DDBJ databases">
        <authorList>
            <person name="Pan Q."/>
            <person name="Jouanno E."/>
            <person name="Zahm M."/>
            <person name="Klopp C."/>
            <person name="Cabau C."/>
            <person name="Louis A."/>
            <person name="Berthelot C."/>
            <person name="Parey E."/>
            <person name="Roest Crollius H."/>
            <person name="Montfort J."/>
            <person name="Robinson-Rechavi M."/>
            <person name="Bouchez O."/>
            <person name="Lampietro C."/>
            <person name="Lopez Roques C."/>
            <person name="Donnadieu C."/>
            <person name="Postlethwait J."/>
            <person name="Bobe J."/>
            <person name="Dillon D."/>
            <person name="Chandos A."/>
            <person name="von Hippel F."/>
            <person name="Guiguen Y."/>
        </authorList>
    </citation>
    <scope>NUCLEOTIDE SEQUENCE</scope>
    <source>
        <strain evidence="1">YG-Jan2019</strain>
    </source>
</reference>
<protein>
    <submittedName>
        <fullName evidence="1">Uncharacterized protein</fullName>
    </submittedName>
</protein>